<accession>A0A136PND9</accession>
<dbReference type="NCBIfam" id="TIGR01916">
    <property type="entry name" value="F420_cofE"/>
    <property type="match status" value="1"/>
</dbReference>
<dbReference type="GO" id="GO:0046872">
    <property type="term" value="F:metal ion binding"/>
    <property type="evidence" value="ECO:0007669"/>
    <property type="project" value="UniProtKB-KW"/>
</dbReference>
<keyword evidence="2" id="KW-0479">Metal-binding</keyword>
<dbReference type="GO" id="GO:0005525">
    <property type="term" value="F:GTP binding"/>
    <property type="evidence" value="ECO:0007669"/>
    <property type="project" value="UniProtKB-KW"/>
</dbReference>
<dbReference type="PANTHER" id="PTHR47917:SF1">
    <property type="entry name" value="COENZYME F420:L-GLUTAMATE LIGASE"/>
    <property type="match status" value="1"/>
</dbReference>
<evidence type="ECO:0000256" key="4">
    <source>
        <dbReference type="ARBA" id="ARBA00022842"/>
    </source>
</evidence>
<evidence type="ECO:0000256" key="1">
    <source>
        <dbReference type="ARBA" id="ARBA00022598"/>
    </source>
</evidence>
<evidence type="ECO:0000259" key="8">
    <source>
        <dbReference type="Pfam" id="PF01996"/>
    </source>
</evidence>
<dbReference type="InterPro" id="IPR008225">
    <property type="entry name" value="F420-0_g-glutamyl_ligase"/>
</dbReference>
<dbReference type="EMBL" id="LRQV01000090">
    <property type="protein sequence ID" value="KXK59941.1"/>
    <property type="molecule type" value="Genomic_DNA"/>
</dbReference>
<evidence type="ECO:0000256" key="5">
    <source>
        <dbReference type="ARBA" id="ARBA00022958"/>
    </source>
</evidence>
<dbReference type="AlphaFoldDB" id="A0A136PND9"/>
<keyword evidence="3" id="KW-0547">Nucleotide-binding</keyword>
<keyword evidence="6" id="KW-0342">GTP-binding</keyword>
<dbReference type="OrthoDB" id="9788295at2"/>
<keyword evidence="5" id="KW-0630">Potassium</keyword>
<name>A0A136PND9_9ACTN</name>
<gene>
    <name evidence="9" type="ORF">AWW66_21460</name>
</gene>
<protein>
    <submittedName>
        <fullName evidence="9">F420-dependent oxidoreductase</fullName>
    </submittedName>
</protein>
<evidence type="ECO:0000313" key="10">
    <source>
        <dbReference type="Proteomes" id="UP000070620"/>
    </source>
</evidence>
<dbReference type="RefSeq" id="WP_067369413.1">
    <property type="nucleotide sequence ID" value="NZ_JBIUBN010000007.1"/>
</dbReference>
<organism evidence="9 10">
    <name type="scientific">Micromonospora rosaria</name>
    <dbReference type="NCBI Taxonomy" id="47874"/>
    <lineage>
        <taxon>Bacteria</taxon>
        <taxon>Bacillati</taxon>
        <taxon>Actinomycetota</taxon>
        <taxon>Actinomycetes</taxon>
        <taxon>Micromonosporales</taxon>
        <taxon>Micromonosporaceae</taxon>
        <taxon>Micromonospora</taxon>
    </lineage>
</organism>
<reference evidence="9 10" key="1">
    <citation type="submission" date="2016-01" db="EMBL/GenBank/DDBJ databases">
        <title>Whole genome sequence and analysis of Micromonospora rosaria DSM 803, which can produce antibacterial substance rosamicin.</title>
        <authorList>
            <person name="Yang H."/>
            <person name="He X."/>
            <person name="Zhu D."/>
        </authorList>
    </citation>
    <scope>NUCLEOTIDE SEQUENCE [LARGE SCALE GENOMIC DNA]</scope>
    <source>
        <strain evidence="9 10">DSM 803</strain>
    </source>
</reference>
<dbReference type="Gene3D" id="3.90.1660.10">
    <property type="entry name" value="CofE-like domain"/>
    <property type="match status" value="1"/>
</dbReference>
<dbReference type="Proteomes" id="UP000070620">
    <property type="component" value="Unassembled WGS sequence"/>
</dbReference>
<proteinExistence type="predicted"/>
<evidence type="ECO:0000256" key="6">
    <source>
        <dbReference type="ARBA" id="ARBA00023134"/>
    </source>
</evidence>
<comment type="caution">
    <text evidence="9">The sequence shown here is derived from an EMBL/GenBank/DDBJ whole genome shotgun (WGS) entry which is preliminary data.</text>
</comment>
<dbReference type="Gene3D" id="3.30.1330.100">
    <property type="entry name" value="CofE-like"/>
    <property type="match status" value="1"/>
</dbReference>
<feature type="domain" description="Coenzyme F420:L-glutamate ligase-like" evidence="8">
    <location>
        <begin position="12"/>
        <end position="210"/>
    </location>
</feature>
<dbReference type="InterPro" id="IPR002847">
    <property type="entry name" value="F420-0_gamma-glut_ligase-dom"/>
</dbReference>
<dbReference type="SUPFAM" id="SSF144010">
    <property type="entry name" value="CofE-like"/>
    <property type="match status" value="1"/>
</dbReference>
<dbReference type="PANTHER" id="PTHR47917">
    <property type="match status" value="1"/>
</dbReference>
<dbReference type="Pfam" id="PF01996">
    <property type="entry name" value="F420_ligase"/>
    <property type="match status" value="1"/>
</dbReference>
<sequence length="362" mass="37012">MRLEILPVLGIGDVTEGDDLAELIGNAAPWLRDGDVLVVTSKIVSKAEGRLVDVPADGPERVAARDEVLAAETARVVATRGATRIVQTHHGFVMAAAGIDASNVAKTQLVLLPRDPDASARALRTALRERYDVDVAVVVSDTMGRPWRNGLTDVALGVAGMAALRDHRGEVDPYGNELSLTQMAVVDELAGAAELVKGKCDQVPVAVVRGYLGAQRDGDGAGAATLVRDAALDLFSLGTAEATAAGLRAAATLTDRPGATPPDPAAVARAITAVAEAVAPGTTFTLVTDEEVRARLVATLPDWPAGATALVLGAPAGPAHPANLIRFGADLHRLRAALAAESVPSVLLPPPAGSTAGAVLAL</sequence>
<keyword evidence="1" id="KW-0436">Ligase</keyword>
<keyword evidence="4" id="KW-0460">Magnesium</keyword>
<evidence type="ECO:0000256" key="7">
    <source>
        <dbReference type="ARBA" id="ARBA00023211"/>
    </source>
</evidence>
<evidence type="ECO:0000256" key="3">
    <source>
        <dbReference type="ARBA" id="ARBA00022741"/>
    </source>
</evidence>
<dbReference type="GO" id="GO:0052618">
    <property type="term" value="F:coenzyme F420-0:L-glutamate ligase activity"/>
    <property type="evidence" value="ECO:0007669"/>
    <property type="project" value="TreeGrafter"/>
</dbReference>
<evidence type="ECO:0000313" key="9">
    <source>
        <dbReference type="EMBL" id="KXK59941.1"/>
    </source>
</evidence>
<keyword evidence="10" id="KW-1185">Reference proteome</keyword>
<evidence type="ECO:0000256" key="2">
    <source>
        <dbReference type="ARBA" id="ARBA00022723"/>
    </source>
</evidence>
<dbReference type="NCBIfam" id="NF009810">
    <property type="entry name" value="PRK13294.1"/>
    <property type="match status" value="1"/>
</dbReference>
<keyword evidence="7" id="KW-0464">Manganese</keyword>